<name>K2IYI4_9GAMM</name>
<dbReference type="eggNOG" id="COG0799">
    <property type="taxonomic scope" value="Bacteria"/>
</dbReference>
<keyword evidence="2" id="KW-0810">Translation regulation</keyword>
<comment type="similarity">
    <text evidence="1 2">Belongs to the Iojap/RsfS family.</text>
</comment>
<keyword evidence="2" id="KW-0963">Cytoplasm</keyword>
<comment type="function">
    <text evidence="2">Functions as a ribosomal silencing factor. Interacts with ribosomal protein uL14 (rplN), blocking formation of intersubunit bridge B8. Prevents association of the 30S and 50S ribosomal subunits and the formation of functional ribosomes, thus repressing translation.</text>
</comment>
<proteinExistence type="inferred from homology"/>
<accession>K2IYI4</accession>
<evidence type="ECO:0000256" key="1">
    <source>
        <dbReference type="ARBA" id="ARBA00010574"/>
    </source>
</evidence>
<dbReference type="Pfam" id="PF02410">
    <property type="entry name" value="RsfS"/>
    <property type="match status" value="1"/>
</dbReference>
<dbReference type="GO" id="GO:0043023">
    <property type="term" value="F:ribosomal large subunit binding"/>
    <property type="evidence" value="ECO:0007669"/>
    <property type="project" value="TreeGrafter"/>
</dbReference>
<dbReference type="Gene3D" id="3.30.460.10">
    <property type="entry name" value="Beta Polymerase, domain 2"/>
    <property type="match status" value="1"/>
</dbReference>
<gene>
    <name evidence="2" type="primary">rsfS</name>
    <name evidence="3" type="ORF">B3C1_18371</name>
</gene>
<dbReference type="HAMAP" id="MF_01477">
    <property type="entry name" value="Iojap_RsfS"/>
    <property type="match status" value="1"/>
</dbReference>
<keyword evidence="2" id="KW-0678">Repressor</keyword>
<evidence type="ECO:0000313" key="4">
    <source>
        <dbReference type="Proteomes" id="UP000006755"/>
    </source>
</evidence>
<dbReference type="InterPro" id="IPR043519">
    <property type="entry name" value="NT_sf"/>
</dbReference>
<dbReference type="GO" id="GO:0017148">
    <property type="term" value="P:negative regulation of translation"/>
    <property type="evidence" value="ECO:0007669"/>
    <property type="project" value="UniProtKB-UniRule"/>
</dbReference>
<dbReference type="PANTHER" id="PTHR21043">
    <property type="entry name" value="IOJAP SUPERFAMILY ORTHOLOG"/>
    <property type="match status" value="1"/>
</dbReference>
<dbReference type="GO" id="GO:0005737">
    <property type="term" value="C:cytoplasm"/>
    <property type="evidence" value="ECO:0007669"/>
    <property type="project" value="UniProtKB-SubCell"/>
</dbReference>
<evidence type="ECO:0000313" key="3">
    <source>
        <dbReference type="EMBL" id="EKE67622.1"/>
    </source>
</evidence>
<dbReference type="PANTHER" id="PTHR21043:SF0">
    <property type="entry name" value="MITOCHONDRIAL ASSEMBLY OF RIBOSOMAL LARGE SUBUNIT PROTEIN 1"/>
    <property type="match status" value="1"/>
</dbReference>
<dbReference type="PATRIC" id="fig|745411.4.peg.3612"/>
<dbReference type="Proteomes" id="UP000006755">
    <property type="component" value="Unassembled WGS sequence"/>
</dbReference>
<dbReference type="RefSeq" id="WP_008486693.1">
    <property type="nucleotide sequence ID" value="NZ_AMRI01000039.1"/>
</dbReference>
<dbReference type="EMBL" id="AMRI01000039">
    <property type="protein sequence ID" value="EKE67622.1"/>
    <property type="molecule type" value="Genomic_DNA"/>
</dbReference>
<comment type="caution">
    <text evidence="3">The sequence shown here is derived from an EMBL/GenBank/DDBJ whole genome shotgun (WGS) entry which is preliminary data.</text>
</comment>
<dbReference type="SUPFAM" id="SSF81301">
    <property type="entry name" value="Nucleotidyltransferase"/>
    <property type="match status" value="1"/>
</dbReference>
<evidence type="ECO:0000256" key="2">
    <source>
        <dbReference type="HAMAP-Rule" id="MF_01477"/>
    </source>
</evidence>
<dbReference type="GO" id="GO:0042256">
    <property type="term" value="P:cytosolic ribosome assembly"/>
    <property type="evidence" value="ECO:0007669"/>
    <property type="project" value="UniProtKB-UniRule"/>
</dbReference>
<dbReference type="STRING" id="745411.B3C1_18371"/>
<keyword evidence="4" id="KW-1185">Reference proteome</keyword>
<dbReference type="NCBIfam" id="TIGR00090">
    <property type="entry name" value="rsfS_iojap_ybeB"/>
    <property type="match status" value="1"/>
</dbReference>
<dbReference type="InterPro" id="IPR004394">
    <property type="entry name" value="Iojap/RsfS/C7orf30"/>
</dbReference>
<dbReference type="GO" id="GO:0090071">
    <property type="term" value="P:negative regulation of ribosome biogenesis"/>
    <property type="evidence" value="ECO:0007669"/>
    <property type="project" value="UniProtKB-UniRule"/>
</dbReference>
<comment type="subcellular location">
    <subcellularLocation>
        <location evidence="2">Cytoplasm</location>
    </subcellularLocation>
</comment>
<dbReference type="AlphaFoldDB" id="K2IYI4"/>
<sequence length="105" mass="11463">MNGEQLKDFVVDKADDLKAVDIKALDVRGKSSVTEFLVICSGTSRTHVNAIAENVVAEAKHAGLQPLGIEGKAGGEWVLVDLGDVVLHVMQEQTRDFYQLEKLWG</sequence>
<comment type="subunit">
    <text evidence="2">Interacts with ribosomal protein uL14 (rplN).</text>
</comment>
<organism evidence="3 4">
    <name type="scientific">Gallaecimonas xiamenensis 3-C-1</name>
    <dbReference type="NCBI Taxonomy" id="745411"/>
    <lineage>
        <taxon>Bacteria</taxon>
        <taxon>Pseudomonadati</taxon>
        <taxon>Pseudomonadota</taxon>
        <taxon>Gammaproteobacteria</taxon>
        <taxon>Enterobacterales</taxon>
        <taxon>Gallaecimonadaceae</taxon>
        <taxon>Gallaecimonas</taxon>
    </lineage>
</organism>
<reference evidence="3 4" key="1">
    <citation type="journal article" date="2012" name="J. Bacteriol.">
        <title>Genome Sequence of Gallaecimonas xiamenensis Type Strain 3-C-1.</title>
        <authorList>
            <person name="Lai Q."/>
            <person name="Wang L."/>
            <person name="Wang W."/>
            <person name="Shao Z."/>
        </authorList>
    </citation>
    <scope>NUCLEOTIDE SEQUENCE [LARGE SCALE GENOMIC DNA]</scope>
    <source>
        <strain evidence="3 4">3-C-1</strain>
    </source>
</reference>
<protein>
    <recommendedName>
        <fullName evidence="2">Ribosomal silencing factor RsfS</fullName>
    </recommendedName>
</protein>